<keyword evidence="3" id="KW-1185">Reference proteome</keyword>
<dbReference type="InterPro" id="IPR051049">
    <property type="entry name" value="Dienelactone_hydrolase-like"/>
</dbReference>
<reference evidence="2 3" key="1">
    <citation type="submission" date="2019-03" db="EMBL/GenBank/DDBJ databases">
        <title>Paracraurococcus aquatilis NE82 genome sequence.</title>
        <authorList>
            <person name="Zhao Y."/>
            <person name="Du Z."/>
        </authorList>
    </citation>
    <scope>NUCLEOTIDE SEQUENCE [LARGE SCALE GENOMIC DNA]</scope>
    <source>
        <strain evidence="2 3">NE82</strain>
    </source>
</reference>
<proteinExistence type="predicted"/>
<dbReference type="Proteomes" id="UP000295023">
    <property type="component" value="Unassembled WGS sequence"/>
</dbReference>
<evidence type="ECO:0000259" key="1">
    <source>
        <dbReference type="Pfam" id="PF01738"/>
    </source>
</evidence>
<feature type="domain" description="Dienelactone hydrolase" evidence="1">
    <location>
        <begin position="15"/>
        <end position="231"/>
    </location>
</feature>
<evidence type="ECO:0000313" key="3">
    <source>
        <dbReference type="Proteomes" id="UP000295023"/>
    </source>
</evidence>
<dbReference type="Pfam" id="PF01738">
    <property type="entry name" value="DLH"/>
    <property type="match status" value="1"/>
</dbReference>
<organism evidence="2 3">
    <name type="scientific">Roseicella aquatilis</name>
    <dbReference type="NCBI Taxonomy" id="2527868"/>
    <lineage>
        <taxon>Bacteria</taxon>
        <taxon>Pseudomonadati</taxon>
        <taxon>Pseudomonadota</taxon>
        <taxon>Alphaproteobacteria</taxon>
        <taxon>Acetobacterales</taxon>
        <taxon>Roseomonadaceae</taxon>
        <taxon>Roseicella</taxon>
    </lineage>
</organism>
<dbReference type="InterPro" id="IPR002925">
    <property type="entry name" value="Dienelactn_hydro"/>
</dbReference>
<dbReference type="GO" id="GO:0016787">
    <property type="term" value="F:hydrolase activity"/>
    <property type="evidence" value="ECO:0007669"/>
    <property type="project" value="UniProtKB-KW"/>
</dbReference>
<comment type="caution">
    <text evidence="2">The sequence shown here is derived from an EMBL/GenBank/DDBJ whole genome shotgun (WGS) entry which is preliminary data.</text>
</comment>
<dbReference type="AlphaFoldDB" id="A0A4R4DV01"/>
<dbReference type="OrthoDB" id="9771666at2"/>
<dbReference type="PANTHER" id="PTHR46623:SF6">
    <property type="entry name" value="ALPHA_BETA-HYDROLASES SUPERFAMILY PROTEIN"/>
    <property type="match status" value="1"/>
</dbReference>
<dbReference type="SUPFAM" id="SSF53474">
    <property type="entry name" value="alpha/beta-Hydrolases"/>
    <property type="match status" value="1"/>
</dbReference>
<sequence length="233" mass="24659">MPEIEIAAADGSGRFGAYVAMPKQTPAGAVVMIQEIFGVNATMRQLSDWVAGMGFIAVSPDLFWRQEPGVQLDPDAGQAQWDKAFALMNGMDQGKAVEDIQATINHARGMQGSNGKVATMGFCLGGRLAFMAAARTDAEANISYYGVGLEGLLGEAGAIKTPLILHIAERDKFVPPEAQAKILEGLKGHPQVQCHVYPGVDHAFARMGGHAWDARAATIANGRSAELLARVLG</sequence>
<dbReference type="PANTHER" id="PTHR46623">
    <property type="entry name" value="CARBOXYMETHYLENEBUTENOLIDASE-RELATED"/>
    <property type="match status" value="1"/>
</dbReference>
<accession>A0A4R4DV01</accession>
<gene>
    <name evidence="2" type="ORF">EXY23_02155</name>
</gene>
<protein>
    <submittedName>
        <fullName evidence="2">Dienelactone hydrolase family protein</fullName>
    </submittedName>
</protein>
<evidence type="ECO:0000313" key="2">
    <source>
        <dbReference type="EMBL" id="TCZ65910.1"/>
    </source>
</evidence>
<keyword evidence="2" id="KW-0378">Hydrolase</keyword>
<dbReference type="EMBL" id="SKBM01000002">
    <property type="protein sequence ID" value="TCZ65910.1"/>
    <property type="molecule type" value="Genomic_DNA"/>
</dbReference>
<dbReference type="RefSeq" id="WP_132284080.1">
    <property type="nucleotide sequence ID" value="NZ_SKBM01000002.1"/>
</dbReference>
<dbReference type="Gene3D" id="3.40.50.1820">
    <property type="entry name" value="alpha/beta hydrolase"/>
    <property type="match status" value="1"/>
</dbReference>
<name>A0A4R4DV01_9PROT</name>
<dbReference type="InterPro" id="IPR029058">
    <property type="entry name" value="AB_hydrolase_fold"/>
</dbReference>